<dbReference type="Proteomes" id="UP000663918">
    <property type="component" value="Chromosome"/>
</dbReference>
<evidence type="ECO:0000313" key="3">
    <source>
        <dbReference type="Proteomes" id="UP000663918"/>
    </source>
</evidence>
<gene>
    <name evidence="2" type="ORF">IFJ75_00640</name>
</gene>
<protein>
    <submittedName>
        <fullName evidence="2">Polysaccharide pyruvyl transferase family protein</fullName>
    </submittedName>
</protein>
<keyword evidence="2" id="KW-0808">Transferase</keyword>
<dbReference type="EMBL" id="CP062222">
    <property type="protein sequence ID" value="QTC91478.1"/>
    <property type="molecule type" value="Genomic_DNA"/>
</dbReference>
<dbReference type="RefSeq" id="WP_207870655.1">
    <property type="nucleotide sequence ID" value="NZ_CP062222.1"/>
</dbReference>
<dbReference type="PANTHER" id="PTHR36836:SF1">
    <property type="entry name" value="COLANIC ACID BIOSYNTHESIS PROTEIN WCAK"/>
    <property type="match status" value="1"/>
</dbReference>
<dbReference type="AlphaFoldDB" id="A0A975GW68"/>
<evidence type="ECO:0000313" key="2">
    <source>
        <dbReference type="EMBL" id="QTC91478.1"/>
    </source>
</evidence>
<sequence length="390" mass="42713">MPQTPEIRIGLLWHAFGWPNLGVDALSRSNVALLRDACQQAGLTPRFVLLGKPGTDAPSEPDIEQAPYLRIGNLVTGRAGPYFAALRTCDIVVDICAGDGFTDIYGAFQLALHSMTKVAAIRSGRPVVLAPQTIGPFRYGWSQAIAKWIINRSRLVFTRDSISTKALAELGARTEAREVIDVAFHLPFTRPQHDDGVLRIGINVSGLLHYHADRFQLTIDHRALLESFTERMLARPNTEVWFVSHVLHDEASTEYDDDAVTVFAQKYPAAHAAPKFRNSVEAKSFIAGMDFFTGGRMHACIGAFSSGVPVVPIAYSRKFNGLFETLGYTDYIDGRVADTATALEQLVQGVENRAVLAEKIQNGLAIARTRLGAYRDAMATLVAQTMGRPA</sequence>
<dbReference type="Pfam" id="PF04230">
    <property type="entry name" value="PS_pyruv_trans"/>
    <property type="match status" value="1"/>
</dbReference>
<feature type="domain" description="Polysaccharide pyruvyl transferase" evidence="1">
    <location>
        <begin position="20"/>
        <end position="316"/>
    </location>
</feature>
<dbReference type="GO" id="GO:0016740">
    <property type="term" value="F:transferase activity"/>
    <property type="evidence" value="ECO:0007669"/>
    <property type="project" value="UniProtKB-KW"/>
</dbReference>
<name>A0A975GW68_9CAUL</name>
<keyword evidence="3" id="KW-1185">Reference proteome</keyword>
<dbReference type="KEGG" id="bgoe:IFJ75_00640"/>
<proteinExistence type="predicted"/>
<reference evidence="2" key="1">
    <citation type="submission" date="2020-09" db="EMBL/GenBank/DDBJ databases">
        <title>Brevundimonas sp. LVF2 isolated from a puddle in Goettingen, Germany.</title>
        <authorList>
            <person name="Friedrich I."/>
            <person name="Klassen A."/>
            <person name="Hannes N."/>
            <person name="Schneider D."/>
            <person name="Hertel R."/>
            <person name="Daniel R."/>
        </authorList>
    </citation>
    <scope>NUCLEOTIDE SEQUENCE</scope>
    <source>
        <strain evidence="2">LVF2</strain>
    </source>
</reference>
<dbReference type="PANTHER" id="PTHR36836">
    <property type="entry name" value="COLANIC ACID BIOSYNTHESIS PROTEIN WCAK"/>
    <property type="match status" value="1"/>
</dbReference>
<dbReference type="InterPro" id="IPR007345">
    <property type="entry name" value="Polysacch_pyruvyl_Trfase"/>
</dbReference>
<accession>A0A975GW68</accession>
<evidence type="ECO:0000259" key="1">
    <source>
        <dbReference type="Pfam" id="PF04230"/>
    </source>
</evidence>
<organism evidence="2 3">
    <name type="scientific">Brevundimonas goettingensis</name>
    <dbReference type="NCBI Taxonomy" id="2774190"/>
    <lineage>
        <taxon>Bacteria</taxon>
        <taxon>Pseudomonadati</taxon>
        <taxon>Pseudomonadota</taxon>
        <taxon>Alphaproteobacteria</taxon>
        <taxon>Caulobacterales</taxon>
        <taxon>Caulobacteraceae</taxon>
        <taxon>Brevundimonas</taxon>
    </lineage>
</organism>